<evidence type="ECO:0000313" key="2">
    <source>
        <dbReference type="Proteomes" id="UP001164250"/>
    </source>
</evidence>
<reference evidence="2" key="1">
    <citation type="journal article" date="2023" name="G3 (Bethesda)">
        <title>Genome assembly and association tests identify interacting loci associated with vigor, precocity, and sex in interspecific pistachio rootstocks.</title>
        <authorList>
            <person name="Palmer W."/>
            <person name="Jacygrad E."/>
            <person name="Sagayaradj S."/>
            <person name="Cavanaugh K."/>
            <person name="Han R."/>
            <person name="Bertier L."/>
            <person name="Beede B."/>
            <person name="Kafkas S."/>
            <person name="Golino D."/>
            <person name="Preece J."/>
            <person name="Michelmore R."/>
        </authorList>
    </citation>
    <scope>NUCLEOTIDE SEQUENCE [LARGE SCALE GENOMIC DNA]</scope>
</reference>
<dbReference type="EMBL" id="CM047909">
    <property type="protein sequence ID" value="KAJ0078723.1"/>
    <property type="molecule type" value="Genomic_DNA"/>
</dbReference>
<comment type="caution">
    <text evidence="1">The sequence shown here is derived from an EMBL/GenBank/DDBJ whole genome shotgun (WGS) entry which is preliminary data.</text>
</comment>
<sequence>MANSQQNLSVEFNFVEYRATKLNQINKALDEAVFSSQNTALIFHEAMRYTLQACGKCFAPTLCIASCELVGGNESLGMPLACSLEMMVASDVILDDLPCLDNDDLRRGKPTNQKVFGEEISILAMLKSLSGYVQHLGQKELWQGRL</sequence>
<proteinExistence type="predicted"/>
<dbReference type="Proteomes" id="UP001164250">
    <property type="component" value="Chromosome 13"/>
</dbReference>
<keyword evidence="2" id="KW-1185">Reference proteome</keyword>
<evidence type="ECO:0000313" key="1">
    <source>
        <dbReference type="EMBL" id="KAJ0078723.1"/>
    </source>
</evidence>
<gene>
    <name evidence="1" type="ORF">Patl1_23024</name>
</gene>
<organism evidence="1 2">
    <name type="scientific">Pistacia atlantica</name>
    <dbReference type="NCBI Taxonomy" id="434234"/>
    <lineage>
        <taxon>Eukaryota</taxon>
        <taxon>Viridiplantae</taxon>
        <taxon>Streptophyta</taxon>
        <taxon>Embryophyta</taxon>
        <taxon>Tracheophyta</taxon>
        <taxon>Spermatophyta</taxon>
        <taxon>Magnoliopsida</taxon>
        <taxon>eudicotyledons</taxon>
        <taxon>Gunneridae</taxon>
        <taxon>Pentapetalae</taxon>
        <taxon>rosids</taxon>
        <taxon>malvids</taxon>
        <taxon>Sapindales</taxon>
        <taxon>Anacardiaceae</taxon>
        <taxon>Pistacia</taxon>
    </lineage>
</organism>
<accession>A0ACC0ZUT9</accession>
<name>A0ACC0ZUT9_9ROSI</name>
<protein>
    <submittedName>
        <fullName evidence="1">Uncharacterized protein</fullName>
    </submittedName>
</protein>